<dbReference type="GO" id="GO:0004803">
    <property type="term" value="F:transposase activity"/>
    <property type="evidence" value="ECO:0007669"/>
    <property type="project" value="InterPro"/>
</dbReference>
<reference evidence="3 4" key="1">
    <citation type="submission" date="2017-08" db="EMBL/GenBank/DDBJ databases">
        <title>Identification and genetic characteristics of simultaneous BTEX- and naphthalene-degrading Paraburkholderia sp. BN5 isolated from petroleum-contaminated soil.</title>
        <authorList>
            <person name="Lee Y."/>
            <person name="Jeon C.O."/>
        </authorList>
    </citation>
    <scope>NUCLEOTIDE SEQUENCE [LARGE SCALE GENOMIC DNA]</scope>
    <source>
        <strain evidence="3 4">BN5</strain>
        <plasmid evidence="3 4">pBN3</plasmid>
    </source>
</reference>
<dbReference type="EMBL" id="CP022993">
    <property type="protein sequence ID" value="ASW04143.1"/>
    <property type="molecule type" value="Genomic_DNA"/>
</dbReference>
<dbReference type="NCBIfam" id="NF033542">
    <property type="entry name" value="transpos_IS110"/>
    <property type="match status" value="1"/>
</dbReference>
<dbReference type="Pfam" id="PF02371">
    <property type="entry name" value="Transposase_20"/>
    <property type="match status" value="1"/>
</dbReference>
<dbReference type="KEGG" id="parb:CJU94_38935"/>
<protein>
    <submittedName>
        <fullName evidence="3">IS110 family transposase</fullName>
    </submittedName>
</protein>
<dbReference type="OrthoDB" id="9815354at2"/>
<feature type="domain" description="Transposase IS116/IS110/IS902 C-terminal" evidence="2">
    <location>
        <begin position="291"/>
        <end position="373"/>
    </location>
</feature>
<dbReference type="RefSeq" id="WP_095423836.1">
    <property type="nucleotide sequence ID" value="NZ_CP022993.1"/>
</dbReference>
<dbReference type="InterPro" id="IPR047650">
    <property type="entry name" value="Transpos_IS110"/>
</dbReference>
<sequence length="448" mass="49554">MAQRSQLKRMEIANPNAAGIDVGSASHFVSVPPDRDDEPVREFRSFTEDLEHLADWLVSCGIDTVAMESTGVYWITLFELLESRGLNVFLVNARHVKNVSGRKSDVLDCQWLQQLMSYGLLSGAFRPKDEICALRSVMRQRAMLLSYQSRHVQHMQKALTLMNVQLANVISDVVGEPGQKILRAIIAGERDPLKLADLKNGRIEASKEEIAKSLQGNWREEHLFALTQAVELFDAYSKALQRCAVQLESMLMALSRSEAEPGPSRRRVGKAKNAPKFDARTYLFRICGVDLTAIDGIDITTALKVIAEIGPDLSRFRNAKHFASWLGLSPGTKISGGKRLSGATKGNANRAAQALKLAAAALRPSQSALGAYYRRMCGRLDKGKAVTAVAHKLAHLVYAMLTKGTAYVDQGQAYYEERYQQRVIYHLRRKAAAMGLELVPIQAQGQSA</sequence>
<dbReference type="InterPro" id="IPR002525">
    <property type="entry name" value="Transp_IS110-like_N"/>
</dbReference>
<organism evidence="3 4">
    <name type="scientific">Paraburkholderia aromaticivorans</name>
    <dbReference type="NCBI Taxonomy" id="2026199"/>
    <lineage>
        <taxon>Bacteria</taxon>
        <taxon>Pseudomonadati</taxon>
        <taxon>Pseudomonadota</taxon>
        <taxon>Betaproteobacteria</taxon>
        <taxon>Burkholderiales</taxon>
        <taxon>Burkholderiaceae</taxon>
        <taxon>Paraburkholderia</taxon>
    </lineage>
</organism>
<dbReference type="AlphaFoldDB" id="A0A248VZ43"/>
<dbReference type="GO" id="GO:0006313">
    <property type="term" value="P:DNA transposition"/>
    <property type="evidence" value="ECO:0007669"/>
    <property type="project" value="InterPro"/>
</dbReference>
<evidence type="ECO:0000259" key="1">
    <source>
        <dbReference type="Pfam" id="PF01548"/>
    </source>
</evidence>
<geneLocation type="plasmid" evidence="3 4">
    <name>pBN3</name>
</geneLocation>
<keyword evidence="4" id="KW-1185">Reference proteome</keyword>
<dbReference type="Proteomes" id="UP000215158">
    <property type="component" value="Plasmid pBN3"/>
</dbReference>
<dbReference type="PANTHER" id="PTHR33055">
    <property type="entry name" value="TRANSPOSASE FOR INSERTION SEQUENCE ELEMENT IS1111A"/>
    <property type="match status" value="1"/>
</dbReference>
<evidence type="ECO:0000313" key="3">
    <source>
        <dbReference type="EMBL" id="ASW04143.1"/>
    </source>
</evidence>
<dbReference type="PANTHER" id="PTHR33055:SF13">
    <property type="entry name" value="TRANSPOSASE"/>
    <property type="match status" value="1"/>
</dbReference>
<gene>
    <name evidence="3" type="ORF">CJU94_38935</name>
</gene>
<dbReference type="GO" id="GO:0003677">
    <property type="term" value="F:DNA binding"/>
    <property type="evidence" value="ECO:0007669"/>
    <property type="project" value="InterPro"/>
</dbReference>
<evidence type="ECO:0000313" key="4">
    <source>
        <dbReference type="Proteomes" id="UP000215158"/>
    </source>
</evidence>
<dbReference type="Pfam" id="PF01548">
    <property type="entry name" value="DEDD_Tnp_IS110"/>
    <property type="match status" value="1"/>
</dbReference>
<evidence type="ECO:0000259" key="2">
    <source>
        <dbReference type="Pfam" id="PF02371"/>
    </source>
</evidence>
<dbReference type="InterPro" id="IPR003346">
    <property type="entry name" value="Transposase_20"/>
</dbReference>
<feature type="domain" description="Transposase IS110-like N-terminal" evidence="1">
    <location>
        <begin position="18"/>
        <end position="162"/>
    </location>
</feature>
<accession>A0A248VZ43</accession>
<proteinExistence type="predicted"/>
<name>A0A248VZ43_9BURK</name>
<keyword evidence="3" id="KW-0614">Plasmid</keyword>